<dbReference type="InterPro" id="IPR034660">
    <property type="entry name" value="DinB/YfiT-like"/>
</dbReference>
<reference evidence="4 5" key="1">
    <citation type="submission" date="2016-06" db="EMBL/GenBank/DDBJ databases">
        <authorList>
            <person name="Kjaerup R.B."/>
            <person name="Dalgaard T.S."/>
            <person name="Juul-Madsen H.R."/>
        </authorList>
    </citation>
    <scope>NUCLEOTIDE SEQUENCE [LARGE SCALE GENOMIC DNA]</scope>
    <source>
        <strain evidence="4 5">CECT 8886</strain>
    </source>
</reference>
<gene>
    <name evidence="4" type="ORF">MSP8886_01734</name>
</gene>
<dbReference type="InterPro" id="IPR007837">
    <property type="entry name" value="DinB"/>
</dbReference>
<keyword evidence="5" id="KW-1185">Reference proteome</keyword>
<protein>
    <submittedName>
        <fullName evidence="4">DinB family protein</fullName>
    </submittedName>
</protein>
<keyword evidence="2 3" id="KW-0479">Metal-binding</keyword>
<dbReference type="RefSeq" id="WP_067015027.1">
    <property type="nucleotide sequence ID" value="NZ_FLOB01000003.1"/>
</dbReference>
<name>A0A1A8TEG4_9GAMM</name>
<evidence type="ECO:0000313" key="5">
    <source>
        <dbReference type="Proteomes" id="UP000092544"/>
    </source>
</evidence>
<dbReference type="SUPFAM" id="SSF109854">
    <property type="entry name" value="DinB/YfiT-like putative metalloenzymes"/>
    <property type="match status" value="1"/>
</dbReference>
<dbReference type="EMBL" id="FLOB01000003">
    <property type="protein sequence ID" value="SBS30221.1"/>
    <property type="molecule type" value="Genomic_DNA"/>
</dbReference>
<feature type="binding site" evidence="3">
    <location>
        <position position="150"/>
    </location>
    <ligand>
        <name>a divalent metal cation</name>
        <dbReference type="ChEBI" id="CHEBI:60240"/>
    </ligand>
</feature>
<accession>A0A1A8TEG4</accession>
<dbReference type="Proteomes" id="UP000092544">
    <property type="component" value="Unassembled WGS sequence"/>
</dbReference>
<comment type="similarity">
    <text evidence="1">Belongs to the DinB family.</text>
</comment>
<dbReference type="PANTHER" id="PTHR37302">
    <property type="entry name" value="SLR1116 PROTEIN"/>
    <property type="match status" value="1"/>
</dbReference>
<evidence type="ECO:0000313" key="4">
    <source>
        <dbReference type="EMBL" id="SBS30221.1"/>
    </source>
</evidence>
<evidence type="ECO:0000256" key="1">
    <source>
        <dbReference type="ARBA" id="ARBA00008635"/>
    </source>
</evidence>
<organism evidence="4 5">
    <name type="scientific">Marinomonas spartinae</name>
    <dbReference type="NCBI Taxonomy" id="1792290"/>
    <lineage>
        <taxon>Bacteria</taxon>
        <taxon>Pseudomonadati</taxon>
        <taxon>Pseudomonadota</taxon>
        <taxon>Gammaproteobacteria</taxon>
        <taxon>Oceanospirillales</taxon>
        <taxon>Oceanospirillaceae</taxon>
        <taxon>Marinomonas</taxon>
    </lineage>
</organism>
<dbReference type="Pfam" id="PF05163">
    <property type="entry name" value="DinB"/>
    <property type="match status" value="1"/>
</dbReference>
<feature type="binding site" evidence="3">
    <location>
        <position position="146"/>
    </location>
    <ligand>
        <name>a divalent metal cation</name>
        <dbReference type="ChEBI" id="CHEBI:60240"/>
    </ligand>
</feature>
<feature type="binding site" evidence="3">
    <location>
        <position position="50"/>
    </location>
    <ligand>
        <name>a divalent metal cation</name>
        <dbReference type="ChEBI" id="CHEBI:60240"/>
    </ligand>
</feature>
<proteinExistence type="inferred from homology"/>
<evidence type="ECO:0000256" key="3">
    <source>
        <dbReference type="PIRSR" id="PIRSR607837-1"/>
    </source>
</evidence>
<evidence type="ECO:0000256" key="2">
    <source>
        <dbReference type="ARBA" id="ARBA00022723"/>
    </source>
</evidence>
<dbReference type="Gene3D" id="1.20.120.450">
    <property type="entry name" value="dinb family like domain"/>
    <property type="match status" value="1"/>
</dbReference>
<dbReference type="OrthoDB" id="9807509at2"/>
<sequence length="179" mass="20230">MKVKSHFVLMADYNQWMNHNLYKGAGKLTETELSQSRGAFFDSIIGTLNHLLVADTIWLKRFAGHPDSFVALDYVRRLDSPKTLNERLYSRIDVLHEARSTLDACIVAFVNELTDQALSSTLQYQNTKGDVFAKNFGLLLLHFFNHQTHHRGQASTLLYQAGIDIGVTDLLVHIPNEAA</sequence>
<dbReference type="AlphaFoldDB" id="A0A1A8TEG4"/>
<dbReference type="PANTHER" id="PTHR37302:SF1">
    <property type="entry name" value="PROTEIN DINB"/>
    <property type="match status" value="1"/>
</dbReference>
<dbReference type="GO" id="GO:0046872">
    <property type="term" value="F:metal ion binding"/>
    <property type="evidence" value="ECO:0007669"/>
    <property type="project" value="UniProtKB-KW"/>
</dbReference>